<protein>
    <recommendedName>
        <fullName evidence="11">Calcium-binding protein</fullName>
    </recommendedName>
</protein>
<dbReference type="GO" id="GO:0016020">
    <property type="term" value="C:membrane"/>
    <property type="evidence" value="ECO:0007669"/>
    <property type="project" value="UniProtKB-SubCell"/>
</dbReference>
<keyword evidence="5" id="KW-0677">Repeat</keyword>
<dbReference type="PRINTS" id="PR01488">
    <property type="entry name" value="RTXTOXINA"/>
</dbReference>
<dbReference type="InterPro" id="IPR003995">
    <property type="entry name" value="RTX_toxin_determinant-A"/>
</dbReference>
<keyword evidence="4" id="KW-0800">Toxin</keyword>
<evidence type="ECO:0008006" key="11">
    <source>
        <dbReference type="Google" id="ProtNLM"/>
    </source>
</evidence>
<gene>
    <name evidence="9" type="ORF">DDE20_09780</name>
</gene>
<dbReference type="InterPro" id="IPR050557">
    <property type="entry name" value="RTX_toxin/Mannuronan_C5-epim"/>
</dbReference>
<dbReference type="RefSeq" id="WP_116558286.1">
    <property type="nucleotide sequence ID" value="NZ_QDKM01000003.1"/>
</dbReference>
<evidence type="ECO:0000256" key="7">
    <source>
        <dbReference type="ARBA" id="ARBA00023136"/>
    </source>
</evidence>
<dbReference type="Gene3D" id="2.150.10.10">
    <property type="entry name" value="Serralysin-like metalloprotease, C-terminal"/>
    <property type="match status" value="6"/>
</dbReference>
<dbReference type="Proteomes" id="UP000245911">
    <property type="component" value="Unassembled WGS sequence"/>
</dbReference>
<dbReference type="GO" id="GO:0005576">
    <property type="term" value="C:extracellular region"/>
    <property type="evidence" value="ECO:0007669"/>
    <property type="project" value="UniProtKB-SubCell"/>
</dbReference>
<dbReference type="EMBL" id="QDKM01000003">
    <property type="protein sequence ID" value="PVH29291.1"/>
    <property type="molecule type" value="Genomic_DNA"/>
</dbReference>
<organism evidence="9 10">
    <name type="scientific">Pararhodobacter oceanensis</name>
    <dbReference type="NCBI Taxonomy" id="2172121"/>
    <lineage>
        <taxon>Bacteria</taxon>
        <taxon>Pseudomonadati</taxon>
        <taxon>Pseudomonadota</taxon>
        <taxon>Alphaproteobacteria</taxon>
        <taxon>Rhodobacterales</taxon>
        <taxon>Paracoccaceae</taxon>
        <taxon>Pararhodobacter</taxon>
    </lineage>
</organism>
<evidence type="ECO:0000313" key="10">
    <source>
        <dbReference type="Proteomes" id="UP000245911"/>
    </source>
</evidence>
<dbReference type="InterPro" id="IPR011049">
    <property type="entry name" value="Serralysin-like_metalloprot_C"/>
</dbReference>
<dbReference type="PANTHER" id="PTHR38340">
    <property type="entry name" value="S-LAYER PROTEIN"/>
    <property type="match status" value="1"/>
</dbReference>
<sequence>MRLRVNGVIETGIAELDNGITDLQVAVFDGAVHVYSTTGRNGGVAGYTLGANGDLRLDTTVIFPTEITGVVSDRLVFGGDGSGPILYLGSDSNGLIGYSLGVGASSSSLRMGWDIVQSLASTGSTAAIDALITLADQSPDLFPAAVDLTQIVDLVSMRVDGQDFMLTLCTDSNRITAYQLDTGNNQMVEAGAIGALEGLGIAAPTAMECATINGQTYVLVAAAGTSSISVLQLGPDGALLPTDHLLDNGTTRFAGVQDLAVAQSGDHVFVVAGGADNGISLFMLMPDGTLVHQQTIADSAATSMHTVTALSISIEGDLLHVFAGSQNDAGISQFTMDLSNLGGLEMGSDAAEILNGSSGDDIVFAVGQGDRLRAGAGDDVLVAGDGQTQMTGGAGSDTFVFREGSGTSDVLDFERAFDRLDLTALPMLRDISQLSITTTATGARIDYRGHTIFVTSADGEPLSADDLFPDGLIGGDHIPYIPSEQPPAGVEMDGSLGSDALVGTAYSDVINGLKGKDTISGGAGDDYLSGGGSKDRLDGGDGNDTLMGGNGRDFLVGGTGNDWIDGEGGRDRIYTGHGDKRVYGGEGHDSIYAGDGNDLIDGGTGNDKIYSGSGNDTVFSGGGADSIYAGEGDDLVSVEGGAGVVYLGPGRDSVTGSDFGDLLVGMQDDDTLDGGGGNDTLIGGKGEDLILGGDGHDLLNGKNDDDTIYSGTGNDHIIAGTGQDLAYGGTGNDIINGGRGHDTLYGEDGGDGIWGGKGHDVIDGGHGNDWLSGESGNDTIYGGSGNDTIRGGSGFDEIWGGAGADVFEFYGDHETGLIMDFDPSQGDILRLEDAMWLWQGEMSAAEVVSVFGSLDDAGNVVLDFTDVGGSVIVLTGFNDLQGLHNNIEFM</sequence>
<comment type="caution">
    <text evidence="9">The sequence shown here is derived from an EMBL/GenBank/DDBJ whole genome shotgun (WGS) entry which is preliminary data.</text>
</comment>
<dbReference type="SUPFAM" id="SSF101908">
    <property type="entry name" value="Putative isomerase YbhE"/>
    <property type="match status" value="1"/>
</dbReference>
<dbReference type="OrthoDB" id="9342475at2"/>
<comment type="subcellular location">
    <subcellularLocation>
        <location evidence="1">Membrane</location>
    </subcellularLocation>
    <subcellularLocation>
        <location evidence="2">Secreted</location>
    </subcellularLocation>
</comment>
<dbReference type="PRINTS" id="PR00313">
    <property type="entry name" value="CABNDNGRPT"/>
</dbReference>
<accession>A0A2T8HV31</accession>
<keyword evidence="7" id="KW-0472">Membrane</keyword>
<evidence type="ECO:0000313" key="9">
    <source>
        <dbReference type="EMBL" id="PVH29291.1"/>
    </source>
</evidence>
<reference evidence="9 10" key="1">
    <citation type="submission" date="2018-04" db="EMBL/GenBank/DDBJ databases">
        <title>Pararhodobacter oceanense sp. nov., isolated from marine intertidal sediment.</title>
        <authorList>
            <person name="Wang X.-L."/>
            <person name="Du Z.-J."/>
        </authorList>
    </citation>
    <scope>NUCLEOTIDE SEQUENCE [LARGE SCALE GENOMIC DNA]</scope>
    <source>
        <strain evidence="9 10">AM505</strain>
    </source>
</reference>
<dbReference type="GO" id="GO:0005509">
    <property type="term" value="F:calcium ion binding"/>
    <property type="evidence" value="ECO:0007669"/>
    <property type="project" value="InterPro"/>
</dbReference>
<dbReference type="InterPro" id="IPR018511">
    <property type="entry name" value="Hemolysin-typ_Ca-bd_CS"/>
</dbReference>
<dbReference type="SUPFAM" id="SSF51120">
    <property type="entry name" value="beta-Roll"/>
    <property type="match status" value="3"/>
</dbReference>
<evidence type="ECO:0000256" key="6">
    <source>
        <dbReference type="ARBA" id="ARBA00023026"/>
    </source>
</evidence>
<keyword evidence="6" id="KW-0843">Virulence</keyword>
<evidence type="ECO:0000256" key="2">
    <source>
        <dbReference type="ARBA" id="ARBA00004613"/>
    </source>
</evidence>
<evidence type="ECO:0000256" key="4">
    <source>
        <dbReference type="ARBA" id="ARBA00022656"/>
    </source>
</evidence>
<name>A0A2T8HV31_9RHOB</name>
<dbReference type="GO" id="GO:0090729">
    <property type="term" value="F:toxin activity"/>
    <property type="evidence" value="ECO:0007669"/>
    <property type="project" value="UniProtKB-KW"/>
</dbReference>
<dbReference type="PROSITE" id="PS00330">
    <property type="entry name" value="HEMOLYSIN_CALCIUM"/>
    <property type="match status" value="7"/>
</dbReference>
<dbReference type="InterPro" id="IPR001343">
    <property type="entry name" value="Hemolysn_Ca-bd"/>
</dbReference>
<proteinExistence type="predicted"/>
<evidence type="ECO:0000256" key="5">
    <source>
        <dbReference type="ARBA" id="ARBA00022737"/>
    </source>
</evidence>
<evidence type="ECO:0000256" key="3">
    <source>
        <dbReference type="ARBA" id="ARBA00022525"/>
    </source>
</evidence>
<evidence type="ECO:0000256" key="1">
    <source>
        <dbReference type="ARBA" id="ARBA00004370"/>
    </source>
</evidence>
<dbReference type="PANTHER" id="PTHR38340:SF1">
    <property type="entry name" value="S-LAYER PROTEIN"/>
    <property type="match status" value="1"/>
</dbReference>
<dbReference type="Pfam" id="PF00353">
    <property type="entry name" value="HemolysinCabind"/>
    <property type="match status" value="10"/>
</dbReference>
<feature type="region of interest" description="Disordered" evidence="8">
    <location>
        <begin position="524"/>
        <end position="544"/>
    </location>
</feature>
<keyword evidence="3" id="KW-0964">Secreted</keyword>
<evidence type="ECO:0000256" key="8">
    <source>
        <dbReference type="SAM" id="MobiDB-lite"/>
    </source>
</evidence>
<dbReference type="AlphaFoldDB" id="A0A2T8HV31"/>
<keyword evidence="10" id="KW-1185">Reference proteome</keyword>